<gene>
    <name evidence="1" type="ORF">ACO22_06155</name>
</gene>
<dbReference type="EMBL" id="LZYO01000314">
    <property type="protein sequence ID" value="ODH19651.1"/>
    <property type="molecule type" value="Genomic_DNA"/>
</dbReference>
<accession>A0A1D2J8J2</accession>
<evidence type="ECO:0000313" key="1">
    <source>
        <dbReference type="EMBL" id="ODH19651.1"/>
    </source>
</evidence>
<comment type="caution">
    <text evidence="1">The sequence shown here is derived from an EMBL/GenBank/DDBJ whole genome shotgun (WGS) entry which is preliminary data.</text>
</comment>
<protein>
    <submittedName>
        <fullName evidence="1">Uncharacterized protein</fullName>
    </submittedName>
</protein>
<sequence>MVDPLASTGLRQNRNFQRYWRLYGALILAVRGAPHEQKTAKEDWLKTWKELPQTKIQTWIEWIVHHIQEIIHLKGGNEYKKGNSKLTIEKINSLLSIFQSSRI</sequence>
<name>A0A1D2J8J2_PARBR</name>
<dbReference type="Proteomes" id="UP000242814">
    <property type="component" value="Unassembled WGS sequence"/>
</dbReference>
<proteinExistence type="predicted"/>
<evidence type="ECO:0000313" key="2">
    <source>
        <dbReference type="Proteomes" id="UP000242814"/>
    </source>
</evidence>
<reference evidence="1 2" key="1">
    <citation type="submission" date="2016-06" db="EMBL/GenBank/DDBJ databases">
        <authorList>
            <person name="Kjaerup R.B."/>
            <person name="Dalgaard T.S."/>
            <person name="Juul-Madsen H.R."/>
        </authorList>
    </citation>
    <scope>NUCLEOTIDE SEQUENCE [LARGE SCALE GENOMIC DNA]</scope>
    <source>
        <strain evidence="1 2">Pb300</strain>
    </source>
</reference>
<organism evidence="1 2">
    <name type="scientific">Paracoccidioides brasiliensis</name>
    <dbReference type="NCBI Taxonomy" id="121759"/>
    <lineage>
        <taxon>Eukaryota</taxon>
        <taxon>Fungi</taxon>
        <taxon>Dikarya</taxon>
        <taxon>Ascomycota</taxon>
        <taxon>Pezizomycotina</taxon>
        <taxon>Eurotiomycetes</taxon>
        <taxon>Eurotiomycetidae</taxon>
        <taxon>Onygenales</taxon>
        <taxon>Ajellomycetaceae</taxon>
        <taxon>Paracoccidioides</taxon>
    </lineage>
</organism>
<dbReference type="AlphaFoldDB" id="A0A1D2J8J2"/>